<feature type="compositionally biased region" description="Basic residues" evidence="1">
    <location>
        <begin position="298"/>
        <end position="307"/>
    </location>
</feature>
<organism evidence="3">
    <name type="scientific">Brassica oleracea</name>
    <name type="common">Wild cabbage</name>
    <dbReference type="NCBI Taxonomy" id="3712"/>
    <lineage>
        <taxon>Eukaryota</taxon>
        <taxon>Viridiplantae</taxon>
        <taxon>Streptophyta</taxon>
        <taxon>Embryophyta</taxon>
        <taxon>Tracheophyta</taxon>
        <taxon>Spermatophyta</taxon>
        <taxon>Magnoliopsida</taxon>
        <taxon>eudicotyledons</taxon>
        <taxon>Gunneridae</taxon>
        <taxon>Pentapetalae</taxon>
        <taxon>rosids</taxon>
        <taxon>malvids</taxon>
        <taxon>Brassicales</taxon>
        <taxon>Brassicaceae</taxon>
        <taxon>Brassiceae</taxon>
        <taxon>Brassica</taxon>
    </lineage>
</organism>
<feature type="domain" description="Nuclease associated modular" evidence="2">
    <location>
        <begin position="86"/>
        <end position="116"/>
    </location>
</feature>
<feature type="compositionally biased region" description="Basic and acidic residues" evidence="1">
    <location>
        <begin position="71"/>
        <end position="89"/>
    </location>
</feature>
<name>A0A3P6BKE6_BRAOL</name>
<dbReference type="PANTHER" id="PTHR34199:SF1">
    <property type="entry name" value="HISTONE-LYSINE N-METHYLTRANSFERASE, H3 LYSINE-79 SPECIFIC-LIKE PROTEIN"/>
    <property type="match status" value="1"/>
</dbReference>
<dbReference type="Pfam" id="PF07460">
    <property type="entry name" value="NUMOD3"/>
    <property type="match status" value="1"/>
</dbReference>
<dbReference type="AlphaFoldDB" id="A0A3P6BKE6"/>
<feature type="region of interest" description="Disordered" evidence="1">
    <location>
        <begin position="70"/>
        <end position="90"/>
    </location>
</feature>
<gene>
    <name evidence="3" type="ORF">BOLC3T21445H</name>
</gene>
<feature type="compositionally biased region" description="Basic and acidic residues" evidence="1">
    <location>
        <begin position="235"/>
        <end position="279"/>
    </location>
</feature>
<dbReference type="EMBL" id="LR031872">
    <property type="protein sequence ID" value="VDD01254.1"/>
    <property type="molecule type" value="Genomic_DNA"/>
</dbReference>
<reference evidence="3" key="1">
    <citation type="submission" date="2018-11" db="EMBL/GenBank/DDBJ databases">
        <authorList>
            <consortium name="Genoscope - CEA"/>
            <person name="William W."/>
        </authorList>
    </citation>
    <scope>NUCLEOTIDE SEQUENCE</scope>
</reference>
<dbReference type="PANTHER" id="PTHR34199">
    <property type="entry name" value="NUMOD3 MOTIF FAMILY PROTEIN, EXPRESSED"/>
    <property type="match status" value="1"/>
</dbReference>
<evidence type="ECO:0000256" key="1">
    <source>
        <dbReference type="SAM" id="MobiDB-lite"/>
    </source>
</evidence>
<sequence length="380" mass="44042">MMEMKYPIGCVCCFPNAVYLNLKEHIIFRTSNSLASLNSMRQLELKPAATVRTFNNVSEIRSKPRLLKMQATEKDTAEADREVREEERRRKIGLANKGKVPWNKGIKHTQDTRRRIKQRTIEALRNPKVMLSKTLSDLFCFLDVKMRKPVWQSYNSLPSFFQVRDKMSEHQQPHSGETKEKIRASMKQIWAERSRSKRLKEKFTSLWSESIAEAARRGGSGEVELDWDSYDKAKQEISSEEKARTKEQNKMRAEEAKTEKKTRRVVERKKEGKERDQRGGKTRKPQQNKESATTASRSKLKKRLTKIHKKKTSLGKIAVGKDRVVSVAAKLEKLDLELIMKERTRGDISLADQIQAAKNQRGNDFSSRFGLFAMKSMDFD</sequence>
<dbReference type="InterPro" id="IPR003611">
    <property type="entry name" value="NUMOD3"/>
</dbReference>
<proteinExistence type="predicted"/>
<protein>
    <recommendedName>
        <fullName evidence="2">Nuclease associated modular domain-containing protein</fullName>
    </recommendedName>
</protein>
<accession>A0A3P6BKE6</accession>
<feature type="compositionally biased region" description="Polar residues" evidence="1">
    <location>
        <begin position="288"/>
        <end position="297"/>
    </location>
</feature>
<evidence type="ECO:0000259" key="2">
    <source>
        <dbReference type="Pfam" id="PF07460"/>
    </source>
</evidence>
<dbReference type="GO" id="GO:0003677">
    <property type="term" value="F:DNA binding"/>
    <property type="evidence" value="ECO:0007669"/>
    <property type="project" value="InterPro"/>
</dbReference>
<feature type="region of interest" description="Disordered" evidence="1">
    <location>
        <begin position="235"/>
        <end position="307"/>
    </location>
</feature>
<evidence type="ECO:0000313" key="3">
    <source>
        <dbReference type="EMBL" id="VDD01254.1"/>
    </source>
</evidence>